<feature type="compositionally biased region" description="Pro residues" evidence="1">
    <location>
        <begin position="263"/>
        <end position="273"/>
    </location>
</feature>
<dbReference type="AlphaFoldDB" id="X1IU55"/>
<feature type="region of interest" description="Disordered" evidence="1">
    <location>
        <begin position="246"/>
        <end position="273"/>
    </location>
</feature>
<feature type="non-terminal residue" evidence="2">
    <location>
        <position position="273"/>
    </location>
</feature>
<dbReference type="PANTHER" id="PTHR36304:SF4">
    <property type="entry name" value="DUF4388 DOMAIN-CONTAINING PROTEIN"/>
    <property type="match status" value="1"/>
</dbReference>
<dbReference type="PANTHER" id="PTHR36304">
    <property type="entry name" value="DOMAIN GTPASE-ACTIVATING PROTEIN, PUTATIVE-RELATED-RELATED"/>
    <property type="match status" value="1"/>
</dbReference>
<accession>X1IU55</accession>
<protein>
    <submittedName>
        <fullName evidence="2">Uncharacterized protein</fullName>
    </submittedName>
</protein>
<proteinExistence type="predicted"/>
<feature type="non-terminal residue" evidence="2">
    <location>
        <position position="1"/>
    </location>
</feature>
<dbReference type="EMBL" id="BARU01025712">
    <property type="protein sequence ID" value="GAH69644.1"/>
    <property type="molecule type" value="Genomic_DNA"/>
</dbReference>
<comment type="caution">
    <text evidence="2">The sequence shown here is derived from an EMBL/GenBank/DDBJ whole genome shotgun (WGS) entry which is preliminary data.</text>
</comment>
<evidence type="ECO:0000313" key="2">
    <source>
        <dbReference type="EMBL" id="GAH69644.1"/>
    </source>
</evidence>
<reference evidence="2" key="1">
    <citation type="journal article" date="2014" name="Front. Microbiol.">
        <title>High frequency of phylogenetically diverse reductive dehalogenase-homologous genes in deep subseafloor sedimentary metagenomes.</title>
        <authorList>
            <person name="Kawai M."/>
            <person name="Futagami T."/>
            <person name="Toyoda A."/>
            <person name="Takaki Y."/>
            <person name="Nishi S."/>
            <person name="Hori S."/>
            <person name="Arai W."/>
            <person name="Tsubouchi T."/>
            <person name="Morono Y."/>
            <person name="Uchiyama I."/>
            <person name="Ito T."/>
            <person name="Fujiyama A."/>
            <person name="Inagaki F."/>
            <person name="Takami H."/>
        </authorList>
    </citation>
    <scope>NUCLEOTIDE SEQUENCE</scope>
    <source>
        <strain evidence="2">Expedition CK06-06</strain>
    </source>
</reference>
<sequence length="273" mass="29850">GNFELLSIGDHSLPLSGTNIAFFKVSAKSLVILNSSKGPVGQLLAFKGRMGKYSTKIDELLESAPAAAEEKVPAKAAARVPVLTVSISNKKFAMEEAKVLHLVNGQNTITDICKRTKLPQLKVDEILRKYQKKKWIKLKRLIIGVAATPAAKPAKKPVPKPPVSPVQEIPIEERAESVYIFPILEGAFQAKKFPKKDAMILKLCDGQSTIEDIIRETSLNRLRVMEVIKKYEKKKKLKLTKIVPSRPKVESPQIEGPAVIPAVPGPASPAVPS</sequence>
<evidence type="ECO:0000256" key="1">
    <source>
        <dbReference type="SAM" id="MobiDB-lite"/>
    </source>
</evidence>
<organism evidence="2">
    <name type="scientific">marine sediment metagenome</name>
    <dbReference type="NCBI Taxonomy" id="412755"/>
    <lineage>
        <taxon>unclassified sequences</taxon>
        <taxon>metagenomes</taxon>
        <taxon>ecological metagenomes</taxon>
    </lineage>
</organism>
<name>X1IU55_9ZZZZ</name>
<gene>
    <name evidence="2" type="ORF">S03H2_41395</name>
</gene>